<proteinExistence type="predicted"/>
<dbReference type="InterPro" id="IPR014825">
    <property type="entry name" value="DNA_alkylation"/>
</dbReference>
<evidence type="ECO:0000313" key="1">
    <source>
        <dbReference type="EMBL" id="KYG82407.1"/>
    </source>
</evidence>
<dbReference type="Pfam" id="PF08713">
    <property type="entry name" value="DNA_alkylation"/>
    <property type="match status" value="1"/>
</dbReference>
<reference evidence="1 2" key="1">
    <citation type="submission" date="2016-01" db="EMBL/GenBank/DDBJ databases">
        <title>Genome sequencing of Roseivirga echinicomitans KMM 6058.</title>
        <authorList>
            <person name="Selvaratnam C."/>
            <person name="Thevarajoo S."/>
            <person name="Goh K.M."/>
            <person name="Ee R."/>
            <person name="Chan K.-G."/>
            <person name="Chong C.S."/>
        </authorList>
    </citation>
    <scope>NUCLEOTIDE SEQUENCE [LARGE SCALE GENOMIC DNA]</scope>
    <source>
        <strain evidence="1 2">KMM 6058</strain>
    </source>
</reference>
<dbReference type="PANTHER" id="PTHR34070">
    <property type="entry name" value="ARMADILLO-TYPE FOLD"/>
    <property type="match status" value="1"/>
</dbReference>
<organism evidence="1 2">
    <name type="scientific">Roseivirga echinicomitans</name>
    <dbReference type="NCBI Taxonomy" id="296218"/>
    <lineage>
        <taxon>Bacteria</taxon>
        <taxon>Pseudomonadati</taxon>
        <taxon>Bacteroidota</taxon>
        <taxon>Cytophagia</taxon>
        <taxon>Cytophagales</taxon>
        <taxon>Roseivirgaceae</taxon>
        <taxon>Roseivirga</taxon>
    </lineage>
</organism>
<sequence length="222" mass="26697">MTQYINTLEAEFKAKENLKIASEQKAYLRNQFEFYGIKTQDRREIQKPFLAKEYLPAKRDLHLIVKSLWEKPQRDYQLFGQELVFKYVKQFEREDIQLLEYMATHKSWWDTVDFIAYKLMGAYFKLYPEERQPQVDKWLKSRNIWLQRCALLFQLKYKADIDTEILSTTINALLGSKEFFINKAIGWVLREYSRTNPEWVIAFVSNTQLSPLSKKEALRLIK</sequence>
<dbReference type="Gene3D" id="1.20.1660.10">
    <property type="entry name" value="Hypothetical protein (EF3068)"/>
    <property type="match status" value="1"/>
</dbReference>
<dbReference type="RefSeq" id="WP_068412303.1">
    <property type="nucleotide sequence ID" value="NZ_LRDB01000003.1"/>
</dbReference>
<accession>A0A150XUI7</accession>
<dbReference type="SUPFAM" id="SSF48371">
    <property type="entry name" value="ARM repeat"/>
    <property type="match status" value="1"/>
</dbReference>
<dbReference type="AlphaFoldDB" id="A0A150XUI7"/>
<dbReference type="EMBL" id="LRDB01000003">
    <property type="protein sequence ID" value="KYG82407.1"/>
    <property type="molecule type" value="Genomic_DNA"/>
</dbReference>
<protein>
    <submittedName>
        <fullName evidence="1">DNA alkylation repair protein</fullName>
    </submittedName>
</protein>
<dbReference type="Gene3D" id="1.25.40.290">
    <property type="entry name" value="ARM repeat domains"/>
    <property type="match status" value="1"/>
</dbReference>
<evidence type="ECO:0000313" key="2">
    <source>
        <dbReference type="Proteomes" id="UP000075615"/>
    </source>
</evidence>
<dbReference type="CDD" id="cd07064">
    <property type="entry name" value="AlkD_like_1"/>
    <property type="match status" value="1"/>
</dbReference>
<dbReference type="OrthoDB" id="1117222at2"/>
<keyword evidence="2" id="KW-1185">Reference proteome</keyword>
<gene>
    <name evidence="1" type="ORF">AWN68_14185</name>
</gene>
<dbReference type="PANTHER" id="PTHR34070:SF1">
    <property type="entry name" value="DNA ALKYLATION REPAIR PROTEIN"/>
    <property type="match status" value="1"/>
</dbReference>
<comment type="caution">
    <text evidence="1">The sequence shown here is derived from an EMBL/GenBank/DDBJ whole genome shotgun (WGS) entry which is preliminary data.</text>
</comment>
<dbReference type="InterPro" id="IPR016024">
    <property type="entry name" value="ARM-type_fold"/>
</dbReference>
<dbReference type="STRING" id="296218.AWN68_14185"/>
<dbReference type="Proteomes" id="UP000075615">
    <property type="component" value="Unassembled WGS sequence"/>
</dbReference>
<name>A0A150XUI7_9BACT</name>